<protein>
    <submittedName>
        <fullName evidence="4">Related to Putative esterase YMR210W</fullName>
    </submittedName>
</protein>
<feature type="active site" description="Charge relay system" evidence="2">
    <location>
        <position position="425"/>
    </location>
</feature>
<evidence type="ECO:0000256" key="2">
    <source>
        <dbReference type="PIRSR" id="PIRSR005211-1"/>
    </source>
</evidence>
<dbReference type="InterPro" id="IPR029058">
    <property type="entry name" value="AB_hydrolase_fold"/>
</dbReference>
<comment type="similarity">
    <text evidence="1">Belongs to the AB hydrolase superfamily. AB hydrolase 4 family.</text>
</comment>
<reference evidence="5" key="1">
    <citation type="submission" date="2018-06" db="EMBL/GenBank/DDBJ databases">
        <authorList>
            <person name="Guldener U."/>
        </authorList>
    </citation>
    <scope>NUCLEOTIDE SEQUENCE [LARGE SCALE GENOMIC DNA]</scope>
    <source>
        <strain evidence="5">UTAD17</strain>
    </source>
</reference>
<dbReference type="InterPro" id="IPR050960">
    <property type="entry name" value="AB_hydrolase_4_sf"/>
</dbReference>
<evidence type="ECO:0000256" key="1">
    <source>
        <dbReference type="ARBA" id="ARBA00010884"/>
    </source>
</evidence>
<gene>
    <name evidence="4" type="ORF">SCODWIG_00846</name>
</gene>
<dbReference type="PANTHER" id="PTHR10794:SF63">
    <property type="entry name" value="ALPHA_BETA HYDROLASE 1, ISOFORM A"/>
    <property type="match status" value="1"/>
</dbReference>
<dbReference type="Proteomes" id="UP000262825">
    <property type="component" value="Unassembled WGS sequence"/>
</dbReference>
<evidence type="ECO:0000313" key="5">
    <source>
        <dbReference type="Proteomes" id="UP000262825"/>
    </source>
</evidence>
<dbReference type="OrthoDB" id="5954035at2759"/>
<feature type="active site" description="Charge relay system" evidence="2">
    <location>
        <position position="261"/>
    </location>
</feature>
<feature type="active site" description="Charge relay system" evidence="2">
    <location>
        <position position="396"/>
    </location>
</feature>
<organism evidence="4 5">
    <name type="scientific">Saccharomycodes ludwigii</name>
    <dbReference type="NCBI Taxonomy" id="36035"/>
    <lineage>
        <taxon>Eukaryota</taxon>
        <taxon>Fungi</taxon>
        <taxon>Dikarya</taxon>
        <taxon>Ascomycota</taxon>
        <taxon>Saccharomycotina</taxon>
        <taxon>Saccharomycetes</taxon>
        <taxon>Saccharomycodales</taxon>
        <taxon>Saccharomycodaceae</taxon>
        <taxon>Saccharomycodes</taxon>
    </lineage>
</organism>
<dbReference type="EMBL" id="UFAJ01000089">
    <property type="protein sequence ID" value="SSD59085.1"/>
    <property type="molecule type" value="Genomic_DNA"/>
</dbReference>
<dbReference type="InterPro" id="IPR000073">
    <property type="entry name" value="AB_hydrolase_1"/>
</dbReference>
<dbReference type="Gene3D" id="3.40.50.1820">
    <property type="entry name" value="alpha/beta hydrolase"/>
    <property type="match status" value="1"/>
</dbReference>
<dbReference type="AlphaFoldDB" id="A0A376B325"/>
<dbReference type="GO" id="GO:0051792">
    <property type="term" value="P:medium-chain fatty acid biosynthetic process"/>
    <property type="evidence" value="ECO:0007669"/>
    <property type="project" value="TreeGrafter"/>
</dbReference>
<dbReference type="PANTHER" id="PTHR10794">
    <property type="entry name" value="ABHYDROLASE DOMAIN-CONTAINING PROTEIN"/>
    <property type="match status" value="1"/>
</dbReference>
<dbReference type="PIRSF" id="PIRSF005211">
    <property type="entry name" value="Ab_hydro_YheT"/>
    <property type="match status" value="1"/>
</dbReference>
<accession>A0A376B325</accession>
<sequence>MVLEYLTFSNKVIQLLPLYPIKFVFNNNNKELSQTTNEKQVTYQTLKTLINKYSPEWNDGAKCLFHPIFNNGHLQTVYASFLNSSTNNNPTLARGLIELPTLIVTYKRLILDYPDGGKGALDFYVNDSTSNDCNADVQDKSCNLPENVNSQKKPLPFNITYFTQGEVDKLFYEGNNINDSSPMVIFLHGLTGGSNEGYITSILSKLPSHFKSCVLNSRGCNNSTITTPFLYNGYWTNDIRYTIKYLRQIYPKRKFYLLGISLGSSVLVNYLGQEGEHSDVELGIALGVPWDLSITSIYLNKLSILGPVYSKVMASNCLKLIESNLPQLRELNKNPLLDFNGHDWKDRISTIEEFDNVYTSKMFGISSSFEYYRRASPSNRIFNIKTPLITLNSLDDPILGSCYIPHREIENNPYILCLNTTKGGHIGWLDFHGNRWYIEPIVKFLTGYHKDIASNPNVKVELDSRVINVPEIVKKNIIPSYMVEK</sequence>
<proteinExistence type="inferred from homology"/>
<dbReference type="Pfam" id="PF00561">
    <property type="entry name" value="Abhydrolase_1"/>
    <property type="match status" value="1"/>
</dbReference>
<evidence type="ECO:0000259" key="3">
    <source>
        <dbReference type="Pfam" id="PF00561"/>
    </source>
</evidence>
<dbReference type="GO" id="GO:0051793">
    <property type="term" value="P:medium-chain fatty acid catabolic process"/>
    <property type="evidence" value="ECO:0007669"/>
    <property type="project" value="TreeGrafter"/>
</dbReference>
<dbReference type="SUPFAM" id="SSF53474">
    <property type="entry name" value="alpha/beta-Hydrolases"/>
    <property type="match status" value="1"/>
</dbReference>
<dbReference type="InterPro" id="IPR012020">
    <property type="entry name" value="ABHD4"/>
</dbReference>
<feature type="domain" description="AB hydrolase-1" evidence="3">
    <location>
        <begin position="182"/>
        <end position="277"/>
    </location>
</feature>
<name>A0A376B325_9ASCO</name>
<dbReference type="VEuPathDB" id="FungiDB:SCODWIG_00846"/>
<keyword evidence="5" id="KW-1185">Reference proteome</keyword>
<dbReference type="GO" id="GO:0047372">
    <property type="term" value="F:monoacylglycerol lipase activity"/>
    <property type="evidence" value="ECO:0007669"/>
    <property type="project" value="TreeGrafter"/>
</dbReference>
<evidence type="ECO:0000313" key="4">
    <source>
        <dbReference type="EMBL" id="SSD59085.1"/>
    </source>
</evidence>
<dbReference type="GO" id="GO:0008126">
    <property type="term" value="F:acetylesterase activity"/>
    <property type="evidence" value="ECO:0007669"/>
    <property type="project" value="TreeGrafter"/>
</dbReference>